<proteinExistence type="predicted"/>
<feature type="domain" description="PAC" evidence="12">
    <location>
        <begin position="230"/>
        <end position="282"/>
    </location>
</feature>
<evidence type="ECO:0000256" key="6">
    <source>
        <dbReference type="ARBA" id="ARBA00022777"/>
    </source>
</evidence>
<dbReference type="PRINTS" id="PR00344">
    <property type="entry name" value="BCTRLSENSOR"/>
</dbReference>
<reference evidence="13" key="1">
    <citation type="submission" date="2020-08" db="EMBL/GenBank/DDBJ databases">
        <title>Ramlibacter sp. GTP1 16S ribosomal RNA gene genome sequencing and assembly.</title>
        <authorList>
            <person name="Kang M."/>
        </authorList>
    </citation>
    <scope>NUCLEOTIDE SEQUENCE</scope>
    <source>
        <strain evidence="13">GTP1</strain>
    </source>
</reference>
<dbReference type="InterPro" id="IPR000700">
    <property type="entry name" value="PAS-assoc_C"/>
</dbReference>
<protein>
    <recommendedName>
        <fullName evidence="3">histidine kinase</fullName>
        <ecNumber evidence="3">2.7.13.3</ecNumber>
    </recommendedName>
</protein>
<evidence type="ECO:0000256" key="4">
    <source>
        <dbReference type="ARBA" id="ARBA00022553"/>
    </source>
</evidence>
<evidence type="ECO:0000313" key="13">
    <source>
        <dbReference type="EMBL" id="MBC5765679.1"/>
    </source>
</evidence>
<dbReference type="PROSITE" id="PS50109">
    <property type="entry name" value="HIS_KIN"/>
    <property type="match status" value="1"/>
</dbReference>
<evidence type="ECO:0000313" key="14">
    <source>
        <dbReference type="Proteomes" id="UP000596827"/>
    </source>
</evidence>
<dbReference type="PANTHER" id="PTHR43047">
    <property type="entry name" value="TWO-COMPONENT HISTIDINE PROTEIN KINASE"/>
    <property type="match status" value="1"/>
</dbReference>
<dbReference type="Pfam" id="PF13426">
    <property type="entry name" value="PAS_9"/>
    <property type="match status" value="2"/>
</dbReference>
<dbReference type="SMART" id="SM00091">
    <property type="entry name" value="PAS"/>
    <property type="match status" value="2"/>
</dbReference>
<dbReference type="SUPFAM" id="SSF55874">
    <property type="entry name" value="ATPase domain of HSP90 chaperone/DNA topoisomerase II/histidine kinase"/>
    <property type="match status" value="1"/>
</dbReference>
<evidence type="ECO:0000256" key="3">
    <source>
        <dbReference type="ARBA" id="ARBA00012438"/>
    </source>
</evidence>
<dbReference type="PROSITE" id="PS50112">
    <property type="entry name" value="PAS"/>
    <property type="match status" value="2"/>
</dbReference>
<dbReference type="InterPro" id="IPR000014">
    <property type="entry name" value="PAS"/>
</dbReference>
<dbReference type="InterPro" id="IPR003594">
    <property type="entry name" value="HATPase_dom"/>
</dbReference>
<dbReference type="FunFam" id="3.30.565.10:FF:000006">
    <property type="entry name" value="Sensor histidine kinase WalK"/>
    <property type="match status" value="1"/>
</dbReference>
<evidence type="ECO:0000256" key="8">
    <source>
        <dbReference type="SAM" id="Coils"/>
    </source>
</evidence>
<gene>
    <name evidence="13" type="ORF">H8R02_14520</name>
</gene>
<feature type="domain" description="Histidine kinase" evidence="9">
    <location>
        <begin position="292"/>
        <end position="509"/>
    </location>
</feature>
<dbReference type="Pfam" id="PF02518">
    <property type="entry name" value="HATPase_c"/>
    <property type="match status" value="1"/>
</dbReference>
<dbReference type="PROSITE" id="PS50110">
    <property type="entry name" value="RESPONSE_REGULATORY"/>
    <property type="match status" value="1"/>
</dbReference>
<dbReference type="GO" id="GO:0000155">
    <property type="term" value="F:phosphorelay sensor kinase activity"/>
    <property type="evidence" value="ECO:0007669"/>
    <property type="project" value="InterPro"/>
</dbReference>
<name>A0A923S2P2_9BURK</name>
<dbReference type="GO" id="GO:0009927">
    <property type="term" value="F:histidine phosphotransfer kinase activity"/>
    <property type="evidence" value="ECO:0007669"/>
    <property type="project" value="TreeGrafter"/>
</dbReference>
<dbReference type="Proteomes" id="UP000596827">
    <property type="component" value="Unassembled WGS sequence"/>
</dbReference>
<dbReference type="Gene3D" id="3.30.565.10">
    <property type="entry name" value="Histidine kinase-like ATPase, C-terminal domain"/>
    <property type="match status" value="1"/>
</dbReference>
<feature type="domain" description="PAC" evidence="12">
    <location>
        <begin position="102"/>
        <end position="154"/>
    </location>
</feature>
<dbReference type="Pfam" id="PF00072">
    <property type="entry name" value="Response_reg"/>
    <property type="match status" value="1"/>
</dbReference>
<keyword evidence="14" id="KW-1185">Reference proteome</keyword>
<evidence type="ECO:0000259" key="11">
    <source>
        <dbReference type="PROSITE" id="PS50112"/>
    </source>
</evidence>
<dbReference type="SMART" id="SM00388">
    <property type="entry name" value="HisKA"/>
    <property type="match status" value="1"/>
</dbReference>
<comment type="subcellular location">
    <subcellularLocation>
        <location evidence="2">Cell inner membrane</location>
        <topology evidence="2">Multi-pass membrane protein</topology>
    </subcellularLocation>
</comment>
<dbReference type="SUPFAM" id="SSF47384">
    <property type="entry name" value="Homodimeric domain of signal transducing histidine kinase"/>
    <property type="match status" value="1"/>
</dbReference>
<evidence type="ECO:0000259" key="12">
    <source>
        <dbReference type="PROSITE" id="PS50113"/>
    </source>
</evidence>
<dbReference type="EC" id="2.7.13.3" evidence="3"/>
<feature type="domain" description="Response regulatory" evidence="10">
    <location>
        <begin position="528"/>
        <end position="644"/>
    </location>
</feature>
<evidence type="ECO:0000256" key="5">
    <source>
        <dbReference type="ARBA" id="ARBA00022679"/>
    </source>
</evidence>
<dbReference type="CDD" id="cd00130">
    <property type="entry name" value="PAS"/>
    <property type="match status" value="2"/>
</dbReference>
<keyword evidence="5" id="KW-0808">Transferase</keyword>
<dbReference type="Gene3D" id="3.30.450.20">
    <property type="entry name" value="PAS domain"/>
    <property type="match status" value="2"/>
</dbReference>
<dbReference type="GO" id="GO:0005886">
    <property type="term" value="C:plasma membrane"/>
    <property type="evidence" value="ECO:0007669"/>
    <property type="project" value="UniProtKB-SubCell"/>
</dbReference>
<feature type="domain" description="PAS" evidence="11">
    <location>
        <begin position="155"/>
        <end position="228"/>
    </location>
</feature>
<feature type="modified residue" description="4-aspartylphosphate" evidence="7">
    <location>
        <position position="577"/>
    </location>
</feature>
<evidence type="ECO:0000259" key="10">
    <source>
        <dbReference type="PROSITE" id="PS50110"/>
    </source>
</evidence>
<feature type="coiled-coil region" evidence="8">
    <location>
        <begin position="138"/>
        <end position="165"/>
    </location>
</feature>
<dbReference type="SUPFAM" id="SSF52172">
    <property type="entry name" value="CheY-like"/>
    <property type="match status" value="1"/>
</dbReference>
<evidence type="ECO:0000259" key="9">
    <source>
        <dbReference type="PROSITE" id="PS50109"/>
    </source>
</evidence>
<evidence type="ECO:0000256" key="1">
    <source>
        <dbReference type="ARBA" id="ARBA00000085"/>
    </source>
</evidence>
<dbReference type="InterPro" id="IPR011006">
    <property type="entry name" value="CheY-like_superfamily"/>
</dbReference>
<dbReference type="InterPro" id="IPR035965">
    <property type="entry name" value="PAS-like_dom_sf"/>
</dbReference>
<dbReference type="InterPro" id="IPR036097">
    <property type="entry name" value="HisK_dim/P_sf"/>
</dbReference>
<dbReference type="SMART" id="SM00086">
    <property type="entry name" value="PAC"/>
    <property type="match status" value="2"/>
</dbReference>
<dbReference type="PROSITE" id="PS50113">
    <property type="entry name" value="PAC"/>
    <property type="match status" value="2"/>
</dbReference>
<dbReference type="SUPFAM" id="SSF55785">
    <property type="entry name" value="PYP-like sensor domain (PAS domain)"/>
    <property type="match status" value="2"/>
</dbReference>
<dbReference type="AlphaFoldDB" id="A0A923S2P2"/>
<accession>A0A923S2P2</accession>
<dbReference type="InterPro" id="IPR036890">
    <property type="entry name" value="HATPase_C_sf"/>
</dbReference>
<dbReference type="PANTHER" id="PTHR43047:SF72">
    <property type="entry name" value="OSMOSENSING HISTIDINE PROTEIN KINASE SLN1"/>
    <property type="match status" value="1"/>
</dbReference>
<comment type="catalytic activity">
    <reaction evidence="1">
        <text>ATP + protein L-histidine = ADP + protein N-phospho-L-histidine.</text>
        <dbReference type="EC" id="2.7.13.3"/>
    </reaction>
</comment>
<dbReference type="InterPro" id="IPR003661">
    <property type="entry name" value="HisK_dim/P_dom"/>
</dbReference>
<evidence type="ECO:0000256" key="2">
    <source>
        <dbReference type="ARBA" id="ARBA00004429"/>
    </source>
</evidence>
<keyword evidence="6" id="KW-0418">Kinase</keyword>
<dbReference type="NCBIfam" id="TIGR00229">
    <property type="entry name" value="sensory_box"/>
    <property type="match status" value="2"/>
</dbReference>
<dbReference type="EMBL" id="JACORU010000005">
    <property type="protein sequence ID" value="MBC5765679.1"/>
    <property type="molecule type" value="Genomic_DNA"/>
</dbReference>
<dbReference type="Gene3D" id="1.10.287.130">
    <property type="match status" value="1"/>
</dbReference>
<dbReference type="CDD" id="cd17580">
    <property type="entry name" value="REC_2_DhkD-like"/>
    <property type="match status" value="1"/>
</dbReference>
<dbReference type="CDD" id="cd00082">
    <property type="entry name" value="HisKA"/>
    <property type="match status" value="1"/>
</dbReference>
<dbReference type="Gene3D" id="3.40.50.2300">
    <property type="match status" value="1"/>
</dbReference>
<evidence type="ECO:0000256" key="7">
    <source>
        <dbReference type="PROSITE-ProRule" id="PRU00169"/>
    </source>
</evidence>
<dbReference type="SMART" id="SM00387">
    <property type="entry name" value="HATPase_c"/>
    <property type="match status" value="1"/>
</dbReference>
<dbReference type="SMART" id="SM00448">
    <property type="entry name" value="REC"/>
    <property type="match status" value="1"/>
</dbReference>
<dbReference type="InterPro" id="IPR001789">
    <property type="entry name" value="Sig_transdc_resp-reg_receiver"/>
</dbReference>
<dbReference type="InterPro" id="IPR004358">
    <property type="entry name" value="Sig_transdc_His_kin-like_C"/>
</dbReference>
<feature type="domain" description="PAS" evidence="11">
    <location>
        <begin position="27"/>
        <end position="80"/>
    </location>
</feature>
<keyword evidence="4 7" id="KW-0597">Phosphoprotein</keyword>
<organism evidence="13 14">
    <name type="scientific">Ramlibacter albus</name>
    <dbReference type="NCBI Taxonomy" id="2079448"/>
    <lineage>
        <taxon>Bacteria</taxon>
        <taxon>Pseudomonadati</taxon>
        <taxon>Pseudomonadota</taxon>
        <taxon>Betaproteobacteria</taxon>
        <taxon>Burkholderiales</taxon>
        <taxon>Comamonadaceae</taxon>
        <taxon>Ramlibacter</taxon>
    </lineage>
</organism>
<keyword evidence="8" id="KW-0175">Coiled coil</keyword>
<dbReference type="InterPro" id="IPR005467">
    <property type="entry name" value="His_kinase_dom"/>
</dbReference>
<sequence>MGCFTRAEDAKILSAALDLPEKYDSSVQQRLQLLIDAVTDYGIFLLDPDGYVASWNSGARKLNGYERSEIIGKHFSVFYPPEAVAAGWPDEELRRARAQGKFEDEGWRIRKDGTRFWANVIITALFEPDGRLTGFAKITRDLTERRRAEEQLRESEERFRLLVDSVRDYAIFMLDPQGIVRSWNVGAEAINGYKAGEIIGKHLSVFYTAEDIAARKPEIELEVAATQGRATDEGWRKRKDGTLYWSNVAVTAIRNRDGELIGFAKVTRDMSELRRLQELELSSQRMNEFLAMLAHELRNPLAPIRNAVTIMQLETLNNPVLRNCRDVIDRQLTHVTRLVDDLLDIGRLTSGKITLRKELVPYADIVQRAVETARPVAEARRHTMTISLPPYPVHVNCDPTRISQVIQNLLVNAAKFTPEGGRIELSVVQESGFVVTSVKDTGRGLEPHEISHIFQLFAQGEQVNPNESGLGIGLTLARSLVEMHGGTLDATSAGLGQGSTFTFRLPASKAVPASDDESVEAPKEPGRRILVVDDNRDAADSTTAILRLLGYQVEAAYEGQAALAAAARLKPDVVLMDLAMPGLDGFETRRMLKSMPSMEHVYTVAMTGFGNEDDKQRTRAAGFDAHLTKPVELDGLIRLLNDAREQMHGGGASS</sequence>
<dbReference type="InterPro" id="IPR001610">
    <property type="entry name" value="PAC"/>
</dbReference>
<dbReference type="Pfam" id="PF00512">
    <property type="entry name" value="HisKA"/>
    <property type="match status" value="1"/>
</dbReference>
<comment type="caution">
    <text evidence="13">The sequence shown here is derived from an EMBL/GenBank/DDBJ whole genome shotgun (WGS) entry which is preliminary data.</text>
</comment>